<reference evidence="3" key="1">
    <citation type="journal article" date="2019" name="Int. J. Syst. Evol. Microbiol.">
        <title>The Global Catalogue of Microorganisms (GCM) 10K type strain sequencing project: providing services to taxonomists for standard genome sequencing and annotation.</title>
        <authorList>
            <consortium name="The Broad Institute Genomics Platform"/>
            <consortium name="The Broad Institute Genome Sequencing Center for Infectious Disease"/>
            <person name="Wu L."/>
            <person name="Ma J."/>
        </authorList>
    </citation>
    <scope>NUCLEOTIDE SEQUENCE [LARGE SCALE GENOMIC DNA]</scope>
    <source>
        <strain evidence="3">JCM 18274</strain>
    </source>
</reference>
<dbReference type="RefSeq" id="WP_345274099.1">
    <property type="nucleotide sequence ID" value="NZ_BAABJH010000002.1"/>
</dbReference>
<gene>
    <name evidence="2" type="ORF">GCM10023311_21000</name>
</gene>
<evidence type="ECO:0000313" key="2">
    <source>
        <dbReference type="EMBL" id="GAA4896018.1"/>
    </source>
</evidence>
<dbReference type="Proteomes" id="UP001500433">
    <property type="component" value="Unassembled WGS sequence"/>
</dbReference>
<sequence>MKTNKYKILVLSDLNKNTDSILKNTVSLSKMIDAEIDFFHVKKPIDIVERESQLSAMRVINKEQLGTKKKIQEFLDPFSKSYDVNINFTFAFGNIKHEIKEHIKTVKPDIIVLGKRKAKTMRFIGDNITDFVLKTHKGAIMIASSENVLEPKKEFNLGLFNGKVESFKMTFVENLIAQTQKPLKSFNIIESNALNEQNNTPLTEKTVDYVFDKNDNAIKNLSNYLVKNKVNLLCVNRGKSKKKSKALKSEINDIIDEVNVSLLITDSEQKQTH</sequence>
<comment type="caution">
    <text evidence="2">The sequence shown here is derived from an EMBL/GenBank/DDBJ whole genome shotgun (WGS) entry which is preliminary data.</text>
</comment>
<accession>A0ABP9F8U2</accession>
<feature type="domain" description="UspA" evidence="1">
    <location>
        <begin position="7"/>
        <end position="134"/>
    </location>
</feature>
<protein>
    <recommendedName>
        <fullName evidence="1">UspA domain-containing protein</fullName>
    </recommendedName>
</protein>
<dbReference type="InterPro" id="IPR006016">
    <property type="entry name" value="UspA"/>
</dbReference>
<dbReference type="SUPFAM" id="SSF52402">
    <property type="entry name" value="Adenine nucleotide alpha hydrolases-like"/>
    <property type="match status" value="1"/>
</dbReference>
<dbReference type="EMBL" id="BAABJH010000002">
    <property type="protein sequence ID" value="GAA4896018.1"/>
    <property type="molecule type" value="Genomic_DNA"/>
</dbReference>
<keyword evidence="3" id="KW-1185">Reference proteome</keyword>
<evidence type="ECO:0000313" key="3">
    <source>
        <dbReference type="Proteomes" id="UP001500433"/>
    </source>
</evidence>
<dbReference type="Pfam" id="PF00582">
    <property type="entry name" value="Usp"/>
    <property type="match status" value="1"/>
</dbReference>
<organism evidence="2 3">
    <name type="scientific">Flaviramulus aquimarinus</name>
    <dbReference type="NCBI Taxonomy" id="1170456"/>
    <lineage>
        <taxon>Bacteria</taxon>
        <taxon>Pseudomonadati</taxon>
        <taxon>Bacteroidota</taxon>
        <taxon>Flavobacteriia</taxon>
        <taxon>Flavobacteriales</taxon>
        <taxon>Flavobacteriaceae</taxon>
        <taxon>Flaviramulus</taxon>
    </lineage>
</organism>
<dbReference type="InterPro" id="IPR014729">
    <property type="entry name" value="Rossmann-like_a/b/a_fold"/>
</dbReference>
<dbReference type="Gene3D" id="3.40.50.620">
    <property type="entry name" value="HUPs"/>
    <property type="match status" value="1"/>
</dbReference>
<dbReference type="CDD" id="cd00293">
    <property type="entry name" value="USP-like"/>
    <property type="match status" value="1"/>
</dbReference>
<name>A0ABP9F8U2_9FLAO</name>
<evidence type="ECO:0000259" key="1">
    <source>
        <dbReference type="Pfam" id="PF00582"/>
    </source>
</evidence>
<proteinExistence type="predicted"/>